<accession>A0A067SQ79</accession>
<proteinExistence type="predicted"/>
<dbReference type="HOGENOM" id="CLU_044614_3_1_1"/>
<dbReference type="STRING" id="685588.A0A067SQ79"/>
<dbReference type="AlphaFoldDB" id="A0A067SQ79"/>
<keyword evidence="3" id="KW-1185">Reference proteome</keyword>
<feature type="transmembrane region" description="Helical" evidence="1">
    <location>
        <begin position="149"/>
        <end position="168"/>
    </location>
</feature>
<keyword evidence="1" id="KW-0472">Membrane</keyword>
<feature type="transmembrane region" description="Helical" evidence="1">
    <location>
        <begin position="110"/>
        <end position="129"/>
    </location>
</feature>
<feature type="transmembrane region" description="Helical" evidence="1">
    <location>
        <begin position="229"/>
        <end position="248"/>
    </location>
</feature>
<name>A0A067SQ79_GALM3</name>
<gene>
    <name evidence="2" type="ORF">GALMADRAFT_160723</name>
</gene>
<feature type="transmembrane region" description="Helical" evidence="1">
    <location>
        <begin position="47"/>
        <end position="70"/>
    </location>
</feature>
<protein>
    <submittedName>
        <fullName evidence="2">Uncharacterized protein</fullName>
    </submittedName>
</protein>
<keyword evidence="1" id="KW-0812">Transmembrane</keyword>
<organism evidence="2 3">
    <name type="scientific">Galerina marginata (strain CBS 339.88)</name>
    <dbReference type="NCBI Taxonomy" id="685588"/>
    <lineage>
        <taxon>Eukaryota</taxon>
        <taxon>Fungi</taxon>
        <taxon>Dikarya</taxon>
        <taxon>Basidiomycota</taxon>
        <taxon>Agaricomycotina</taxon>
        <taxon>Agaricomycetes</taxon>
        <taxon>Agaricomycetidae</taxon>
        <taxon>Agaricales</taxon>
        <taxon>Agaricineae</taxon>
        <taxon>Strophariaceae</taxon>
        <taxon>Galerina</taxon>
    </lineage>
</organism>
<feature type="transmembrane region" description="Helical" evidence="1">
    <location>
        <begin position="189"/>
        <end position="209"/>
    </location>
</feature>
<evidence type="ECO:0000313" key="2">
    <source>
        <dbReference type="EMBL" id="KDR68923.1"/>
    </source>
</evidence>
<feature type="transmembrane region" description="Helical" evidence="1">
    <location>
        <begin position="18"/>
        <end position="35"/>
    </location>
</feature>
<evidence type="ECO:0000256" key="1">
    <source>
        <dbReference type="SAM" id="Phobius"/>
    </source>
</evidence>
<feature type="transmembrane region" description="Helical" evidence="1">
    <location>
        <begin position="82"/>
        <end position="103"/>
    </location>
</feature>
<sequence>MGTPNTAQLHYVEVMCESVVQGMYCVLVVVILWLLMQPRPMPIIHKIMFIAGIVMWMLACAHLGLVIQQVTHVVTPIPNAQAQASIATVQFMIGDMIIIWRVWAVWGRSYLAAVVPFMLMLGSAGVRFAEAAKLVTFAHRPRLADVATALLVTNVLLSTILIAGRIWYMQWHMTKLLGRAPSKKSQSKYKGILMLIIESGAIYALSQIIDLILDDIHSNGIHTVLDIQVPLAGILPTLIVLVVHFDLVPGTNATETYHAAVSSKFQAASGPNQVTSTTFGASRTQGTTISLKTETINDADMNEMHPYGRNYSNPDLQFKNMGDV</sequence>
<evidence type="ECO:0000313" key="3">
    <source>
        <dbReference type="Proteomes" id="UP000027222"/>
    </source>
</evidence>
<reference evidence="3" key="1">
    <citation type="journal article" date="2014" name="Proc. Natl. Acad. Sci. U.S.A.">
        <title>Extensive sampling of basidiomycete genomes demonstrates inadequacy of the white-rot/brown-rot paradigm for wood decay fungi.</title>
        <authorList>
            <person name="Riley R."/>
            <person name="Salamov A.A."/>
            <person name="Brown D.W."/>
            <person name="Nagy L.G."/>
            <person name="Floudas D."/>
            <person name="Held B.W."/>
            <person name="Levasseur A."/>
            <person name="Lombard V."/>
            <person name="Morin E."/>
            <person name="Otillar R."/>
            <person name="Lindquist E.A."/>
            <person name="Sun H."/>
            <person name="LaButti K.M."/>
            <person name="Schmutz J."/>
            <person name="Jabbour D."/>
            <person name="Luo H."/>
            <person name="Baker S.E."/>
            <person name="Pisabarro A.G."/>
            <person name="Walton J.D."/>
            <person name="Blanchette R.A."/>
            <person name="Henrissat B."/>
            <person name="Martin F."/>
            <person name="Cullen D."/>
            <person name="Hibbett D.S."/>
            <person name="Grigoriev I.V."/>
        </authorList>
    </citation>
    <scope>NUCLEOTIDE SEQUENCE [LARGE SCALE GENOMIC DNA]</scope>
    <source>
        <strain evidence="3">CBS 339.88</strain>
    </source>
</reference>
<keyword evidence="1" id="KW-1133">Transmembrane helix</keyword>
<dbReference type="Proteomes" id="UP000027222">
    <property type="component" value="Unassembled WGS sequence"/>
</dbReference>
<dbReference type="OrthoDB" id="3250682at2759"/>
<dbReference type="EMBL" id="KL142405">
    <property type="protein sequence ID" value="KDR68923.1"/>
    <property type="molecule type" value="Genomic_DNA"/>
</dbReference>